<dbReference type="GeneTree" id="ENSGT00950000186078"/>
<reference evidence="2" key="1">
    <citation type="submission" date="2016-06" db="EMBL/GenBank/DDBJ databases">
        <title>De novo assembly and RNA-Seq shows season-dependent expression and editing in black bear kidneys.</title>
        <authorList>
            <person name="Korstanje R."/>
            <person name="Srivastava A."/>
            <person name="Sarsani V.K."/>
            <person name="Sheehan S.M."/>
            <person name="Seger R.L."/>
            <person name="Barter M.E."/>
            <person name="Lindqvist C."/>
            <person name="Brody L.C."/>
            <person name="Mullikin J.C."/>
        </authorList>
    </citation>
    <scope>NUCLEOTIDE SEQUENCE [LARGE SCALE GENOMIC DNA]</scope>
</reference>
<dbReference type="AlphaFoldDB" id="A0A452S112"/>
<reference evidence="1" key="2">
    <citation type="submission" date="2025-08" db="UniProtKB">
        <authorList>
            <consortium name="Ensembl"/>
        </authorList>
    </citation>
    <scope>IDENTIFICATION</scope>
</reference>
<protein>
    <submittedName>
        <fullName evidence="1">Uncharacterized protein</fullName>
    </submittedName>
</protein>
<organism evidence="1 2">
    <name type="scientific">Ursus americanus</name>
    <name type="common">American black bear</name>
    <name type="synonym">Euarctos americanus</name>
    <dbReference type="NCBI Taxonomy" id="9643"/>
    <lineage>
        <taxon>Eukaryota</taxon>
        <taxon>Metazoa</taxon>
        <taxon>Chordata</taxon>
        <taxon>Craniata</taxon>
        <taxon>Vertebrata</taxon>
        <taxon>Euteleostomi</taxon>
        <taxon>Mammalia</taxon>
        <taxon>Eutheria</taxon>
        <taxon>Laurasiatheria</taxon>
        <taxon>Carnivora</taxon>
        <taxon>Caniformia</taxon>
        <taxon>Ursidae</taxon>
        <taxon>Ursus</taxon>
    </lineage>
</organism>
<accession>A0A452S112</accession>
<evidence type="ECO:0000313" key="2">
    <source>
        <dbReference type="Proteomes" id="UP000291022"/>
    </source>
</evidence>
<dbReference type="Gene3D" id="3.60.10.10">
    <property type="entry name" value="Endonuclease/exonuclease/phosphatase"/>
    <property type="match status" value="1"/>
</dbReference>
<name>A0A452S112_URSAM</name>
<sequence length="100" mass="11179">MDRSSRKKMIKKTSALNDMLEQMDLTDIFYPKATEYTFLSNSHGTFSRIDQLMNMQAAAIVVEVVTATAEELVEVSMEASTIVMDIEEIIILKGLTGRAT</sequence>
<reference evidence="1" key="3">
    <citation type="submission" date="2025-09" db="UniProtKB">
        <authorList>
            <consortium name="Ensembl"/>
        </authorList>
    </citation>
    <scope>IDENTIFICATION</scope>
</reference>
<evidence type="ECO:0000313" key="1">
    <source>
        <dbReference type="Ensembl" id="ENSUAMP00000025734.1"/>
    </source>
</evidence>
<dbReference type="InterPro" id="IPR036691">
    <property type="entry name" value="Endo/exonu/phosph_ase_sf"/>
</dbReference>
<dbReference type="Ensembl" id="ENSUAMT00000028721.1">
    <property type="protein sequence ID" value="ENSUAMP00000025734.1"/>
    <property type="gene ID" value="ENSUAMG00000020006.1"/>
</dbReference>
<proteinExistence type="predicted"/>
<keyword evidence="2" id="KW-1185">Reference proteome</keyword>
<dbReference type="Proteomes" id="UP000291022">
    <property type="component" value="Unassembled WGS sequence"/>
</dbReference>